<dbReference type="EMBL" id="JZBS01003356">
    <property type="protein sequence ID" value="KKK15198.1"/>
    <property type="molecule type" value="Genomic_DNA"/>
</dbReference>
<dbReference type="SUPFAM" id="SSF49503">
    <property type="entry name" value="Cupredoxins"/>
    <property type="match status" value="3"/>
</dbReference>
<dbReference type="InterPro" id="IPR008972">
    <property type="entry name" value="Cupredoxin"/>
</dbReference>
<keyword evidence="10" id="KW-1015">Disulfide bond</keyword>
<keyword evidence="12" id="KW-0439">Lignin degradation</keyword>
<accession>A0A0F8U6J9</accession>
<keyword evidence="7" id="KW-0677">Repeat</keyword>
<comment type="similarity">
    <text evidence="3">Belongs to the multicopper oxidase family.</text>
</comment>
<evidence type="ECO:0000259" key="14">
    <source>
        <dbReference type="Pfam" id="PF00394"/>
    </source>
</evidence>
<dbReference type="PANTHER" id="PTHR11709">
    <property type="entry name" value="MULTI-COPPER OXIDASE"/>
    <property type="match status" value="1"/>
</dbReference>
<dbReference type="Proteomes" id="UP000034291">
    <property type="component" value="Unassembled WGS sequence"/>
</dbReference>
<dbReference type="STRING" id="308745.A0A0F8U6J9"/>
<keyword evidence="9" id="KW-0186">Copper</keyword>
<organism evidence="17 18">
    <name type="scientific">Aspergillus rambellii</name>
    <dbReference type="NCBI Taxonomy" id="308745"/>
    <lineage>
        <taxon>Eukaryota</taxon>
        <taxon>Fungi</taxon>
        <taxon>Dikarya</taxon>
        <taxon>Ascomycota</taxon>
        <taxon>Pezizomycotina</taxon>
        <taxon>Eurotiomycetes</taxon>
        <taxon>Eurotiomycetidae</taxon>
        <taxon>Eurotiales</taxon>
        <taxon>Aspergillaceae</taxon>
        <taxon>Aspergillus</taxon>
        <taxon>Aspergillus subgen. Nidulantes</taxon>
    </lineage>
</organism>
<dbReference type="GO" id="GO:0046274">
    <property type="term" value="P:lignin catabolic process"/>
    <property type="evidence" value="ECO:0007669"/>
    <property type="project" value="UniProtKB-KW"/>
</dbReference>
<dbReference type="CDD" id="cd13880">
    <property type="entry name" value="CuRO_2_MaLCC_like"/>
    <property type="match status" value="1"/>
</dbReference>
<evidence type="ECO:0000256" key="8">
    <source>
        <dbReference type="ARBA" id="ARBA00023002"/>
    </source>
</evidence>
<dbReference type="Pfam" id="PF00394">
    <property type="entry name" value="Cu-oxidase"/>
    <property type="match status" value="1"/>
</dbReference>
<feature type="signal peptide" evidence="13">
    <location>
        <begin position="1"/>
        <end position="17"/>
    </location>
</feature>
<dbReference type="AlphaFoldDB" id="A0A0F8U6J9"/>
<evidence type="ECO:0000313" key="18">
    <source>
        <dbReference type="Proteomes" id="UP000034291"/>
    </source>
</evidence>
<dbReference type="PROSITE" id="PS00079">
    <property type="entry name" value="MULTICOPPER_OXIDASE1"/>
    <property type="match status" value="1"/>
</dbReference>
<dbReference type="InterPro" id="IPR033138">
    <property type="entry name" value="Cu_oxidase_CS"/>
</dbReference>
<dbReference type="Pfam" id="PF07732">
    <property type="entry name" value="Cu-oxidase_3"/>
    <property type="match status" value="1"/>
</dbReference>
<feature type="chain" id="PRO_5002528689" description="laccase" evidence="13">
    <location>
        <begin position="18"/>
        <end position="618"/>
    </location>
</feature>
<evidence type="ECO:0000256" key="13">
    <source>
        <dbReference type="SAM" id="SignalP"/>
    </source>
</evidence>
<dbReference type="Gene3D" id="2.60.40.420">
    <property type="entry name" value="Cupredoxins - blue copper proteins"/>
    <property type="match status" value="3"/>
</dbReference>
<dbReference type="InterPro" id="IPR001117">
    <property type="entry name" value="Cu-oxidase_2nd"/>
</dbReference>
<dbReference type="InterPro" id="IPR011707">
    <property type="entry name" value="Cu-oxidase-like_N"/>
</dbReference>
<feature type="domain" description="Plastocyanin-like" evidence="15">
    <location>
        <begin position="464"/>
        <end position="582"/>
    </location>
</feature>
<evidence type="ECO:0000256" key="12">
    <source>
        <dbReference type="ARBA" id="ARBA00023185"/>
    </source>
</evidence>
<dbReference type="FunFam" id="2.60.40.420:FF:000038">
    <property type="entry name" value="Extracellular dihydrogeodin oxidase/laccase"/>
    <property type="match status" value="1"/>
</dbReference>
<reference evidence="17 18" key="1">
    <citation type="submission" date="2015-02" db="EMBL/GenBank/DDBJ databases">
        <title>Draft Genome Sequences of Two Closely-Related Aflatoxigenic Aspergillus Species Obtained from the Cote d'Ivoire.</title>
        <authorList>
            <person name="Moore G.G."/>
            <person name="Beltz S.B."/>
            <person name="Mack B.M."/>
        </authorList>
    </citation>
    <scope>NUCLEOTIDE SEQUENCE [LARGE SCALE GENOMIC DNA]</scope>
    <source>
        <strain evidence="17 18">SRRC1468</strain>
    </source>
</reference>
<dbReference type="InterPro" id="IPR045087">
    <property type="entry name" value="Cu-oxidase_fam"/>
</dbReference>
<dbReference type="InterPro" id="IPR011706">
    <property type="entry name" value="Cu-oxidase_C"/>
</dbReference>
<evidence type="ECO:0000313" key="17">
    <source>
        <dbReference type="EMBL" id="KKK15198.1"/>
    </source>
</evidence>
<keyword evidence="6 13" id="KW-0732">Signal</keyword>
<dbReference type="FunFam" id="2.60.40.420:FF:000021">
    <property type="entry name" value="Extracellular dihydrogeodin oxidase/laccase"/>
    <property type="match status" value="1"/>
</dbReference>
<evidence type="ECO:0000259" key="16">
    <source>
        <dbReference type="Pfam" id="PF07732"/>
    </source>
</evidence>
<feature type="domain" description="Plastocyanin-like" evidence="14">
    <location>
        <begin position="249"/>
        <end position="377"/>
    </location>
</feature>
<evidence type="ECO:0000256" key="3">
    <source>
        <dbReference type="ARBA" id="ARBA00010609"/>
    </source>
</evidence>
<keyword evidence="11" id="KW-0325">Glycoprotein</keyword>
<evidence type="ECO:0000256" key="10">
    <source>
        <dbReference type="ARBA" id="ARBA00023157"/>
    </source>
</evidence>
<comment type="caution">
    <text evidence="17">The sequence shown here is derived from an EMBL/GenBank/DDBJ whole genome shotgun (WGS) entry which is preliminary data.</text>
</comment>
<dbReference type="PANTHER" id="PTHR11709:SF502">
    <property type="entry name" value="MULTICOPPER OXIDASE"/>
    <property type="match status" value="1"/>
</dbReference>
<dbReference type="OrthoDB" id="2121828at2759"/>
<dbReference type="GO" id="GO:0052716">
    <property type="term" value="F:hydroquinone:oxygen oxidoreductase activity"/>
    <property type="evidence" value="ECO:0007669"/>
    <property type="project" value="UniProtKB-EC"/>
</dbReference>
<keyword evidence="8" id="KW-0560">Oxidoreductase</keyword>
<evidence type="ECO:0000256" key="9">
    <source>
        <dbReference type="ARBA" id="ARBA00023008"/>
    </source>
</evidence>
<dbReference type="InterPro" id="IPR002355">
    <property type="entry name" value="Cu_oxidase_Cu_BS"/>
</dbReference>
<evidence type="ECO:0000259" key="15">
    <source>
        <dbReference type="Pfam" id="PF07731"/>
    </source>
</evidence>
<keyword evidence="5" id="KW-0479">Metal-binding</keyword>
<dbReference type="Pfam" id="PF07731">
    <property type="entry name" value="Cu-oxidase_2"/>
    <property type="match status" value="1"/>
</dbReference>
<keyword evidence="18" id="KW-1185">Reference proteome</keyword>
<evidence type="ECO:0000256" key="1">
    <source>
        <dbReference type="ARBA" id="ARBA00000349"/>
    </source>
</evidence>
<dbReference type="EC" id="1.10.3.2" evidence="4"/>
<dbReference type="FunFam" id="2.60.40.420:FF:000046">
    <property type="entry name" value="Multicopper oxidase"/>
    <property type="match status" value="1"/>
</dbReference>
<gene>
    <name evidence="17" type="ORF">ARAM_002004</name>
</gene>
<dbReference type="CDD" id="cd13901">
    <property type="entry name" value="CuRO_3_MaLCC_like"/>
    <property type="match status" value="1"/>
</dbReference>
<evidence type="ECO:0000256" key="5">
    <source>
        <dbReference type="ARBA" id="ARBA00022723"/>
    </source>
</evidence>
<feature type="domain" description="Plastocyanin-like" evidence="16">
    <location>
        <begin position="126"/>
        <end position="239"/>
    </location>
</feature>
<evidence type="ECO:0000256" key="6">
    <source>
        <dbReference type="ARBA" id="ARBA00022729"/>
    </source>
</evidence>
<evidence type="ECO:0000256" key="2">
    <source>
        <dbReference type="ARBA" id="ARBA00001935"/>
    </source>
</evidence>
<name>A0A0F8U6J9_9EURO</name>
<comment type="cofactor">
    <cofactor evidence="2">
        <name>Cu cation</name>
        <dbReference type="ChEBI" id="CHEBI:23378"/>
    </cofactor>
</comment>
<proteinExistence type="inferred from homology"/>
<comment type="catalytic activity">
    <reaction evidence="1">
        <text>4 hydroquinone + O2 = 4 benzosemiquinone + 2 H2O</text>
        <dbReference type="Rhea" id="RHEA:11276"/>
        <dbReference type="ChEBI" id="CHEBI:15377"/>
        <dbReference type="ChEBI" id="CHEBI:15379"/>
        <dbReference type="ChEBI" id="CHEBI:17594"/>
        <dbReference type="ChEBI" id="CHEBI:17977"/>
        <dbReference type="EC" id="1.10.3.2"/>
    </reaction>
</comment>
<evidence type="ECO:0000256" key="4">
    <source>
        <dbReference type="ARBA" id="ARBA00012297"/>
    </source>
</evidence>
<protein>
    <recommendedName>
        <fullName evidence="4">laccase</fullName>
        <ecNumber evidence="4">1.10.3.2</ecNumber>
    </recommendedName>
</protein>
<dbReference type="PROSITE" id="PS00080">
    <property type="entry name" value="MULTICOPPER_OXIDASE2"/>
    <property type="match status" value="1"/>
</dbReference>
<sequence>MLPRVLLLLVYVAFATAAYVNYYPGMKGGYRHEISPLDSNAGYNYTCSADPHSHHPEKSCKKGDRHCINHNTTSITNTTIPTSTPCPGNTREDRSRWCDFSIDTDYYTDAPNTNVIREYWLEVDDVIVAPDGYPRRAMAINGSIPGPTIYADWGDTVVVHVTNNLHESKNGTSIHWHGLRQNYTNQNDGVVSITQCPIAPGSSTTYKWRATQYGTTWYHSHIGLQAWEGVAGAIVINGPATANYDEDKGTILLSDWTHQTVDELYLVAQTTGPPKLPNGLINGTNVYGSGCNATGSRFTMKVNEGTSYRLRLINGAINSHFKFMIDNHTLTVIAMDLVPIQPYTTDSISIAMGQRYDVIVTANQASTASSFWLRAIPQEACSANESVDNIKGIFYYGDEPTIPETNPWPFNNSCADEPMSSLIPHLDMIVHSPDWEAVTDLTVGRNKANLFRWYLNSTTMEVFWDNPTLLQIANNETVFQKSNAVISLPNENEWVYLIINTNHKDPHPIHLHGHDFFVLAQGANHWNGSLVTQNPPRRDTAVLPAYGYLVIAFETNNPGAWLMHCHIGWHLSEGLALQFVESYHKIEHLIDYDILKETCDAWTNYDEKYHVKEEDSGI</sequence>
<evidence type="ECO:0000256" key="7">
    <source>
        <dbReference type="ARBA" id="ARBA00022737"/>
    </source>
</evidence>
<dbReference type="GO" id="GO:0005507">
    <property type="term" value="F:copper ion binding"/>
    <property type="evidence" value="ECO:0007669"/>
    <property type="project" value="InterPro"/>
</dbReference>
<dbReference type="CDD" id="cd13854">
    <property type="entry name" value="CuRO_1_MaLCC_like"/>
    <property type="match status" value="1"/>
</dbReference>
<evidence type="ECO:0000256" key="11">
    <source>
        <dbReference type="ARBA" id="ARBA00023180"/>
    </source>
</evidence>